<dbReference type="Proteomes" id="UP000800094">
    <property type="component" value="Unassembled WGS sequence"/>
</dbReference>
<dbReference type="RefSeq" id="XP_033688484.1">
    <property type="nucleotide sequence ID" value="XM_033820789.1"/>
</dbReference>
<reference evidence="1" key="1">
    <citation type="journal article" date="2020" name="Stud. Mycol.">
        <title>101 Dothideomycetes genomes: a test case for predicting lifestyles and emergence of pathogens.</title>
        <authorList>
            <person name="Haridas S."/>
            <person name="Albert R."/>
            <person name="Binder M."/>
            <person name="Bloem J."/>
            <person name="Labutti K."/>
            <person name="Salamov A."/>
            <person name="Andreopoulos B."/>
            <person name="Baker S."/>
            <person name="Barry K."/>
            <person name="Bills G."/>
            <person name="Bluhm B."/>
            <person name="Cannon C."/>
            <person name="Castanera R."/>
            <person name="Culley D."/>
            <person name="Daum C."/>
            <person name="Ezra D."/>
            <person name="Gonzalez J."/>
            <person name="Henrissat B."/>
            <person name="Kuo A."/>
            <person name="Liang C."/>
            <person name="Lipzen A."/>
            <person name="Lutzoni F."/>
            <person name="Magnuson J."/>
            <person name="Mondo S."/>
            <person name="Nolan M."/>
            <person name="Ohm R."/>
            <person name="Pangilinan J."/>
            <person name="Park H.-J."/>
            <person name="Ramirez L."/>
            <person name="Alfaro M."/>
            <person name="Sun H."/>
            <person name="Tritt A."/>
            <person name="Yoshinaga Y."/>
            <person name="Zwiers L.-H."/>
            <person name="Turgeon B."/>
            <person name="Goodwin S."/>
            <person name="Spatafora J."/>
            <person name="Crous P."/>
            <person name="Grigoriev I."/>
        </authorList>
    </citation>
    <scope>NUCLEOTIDE SEQUENCE</scope>
    <source>
        <strain evidence="1">CBS 122368</strain>
    </source>
</reference>
<dbReference type="AlphaFoldDB" id="A0A6A6IV45"/>
<dbReference type="EMBL" id="ML987191">
    <property type="protein sequence ID" value="KAF2253480.1"/>
    <property type="molecule type" value="Genomic_DNA"/>
</dbReference>
<sequence>MSFRIPVVEVIVGRRVSIEEDNVCSKRLFAALWSLNCFQPASHGLNLLRYVEWPEEFATVFSGPLSRNIGLTSTVYITLLHLPGGQTRNFPAAVDCCRAFPQQLRSRRSSCMHSACLLLLGILSEGAPPLPAIVLAHAAARLRDPRLPDPWLADPLRAKNKASSLHDSVTHRFSCAN</sequence>
<keyword evidence="2" id="KW-1185">Reference proteome</keyword>
<gene>
    <name evidence="1" type="ORF">BU26DRAFT_223935</name>
</gene>
<dbReference type="GeneID" id="54574119"/>
<evidence type="ECO:0000313" key="1">
    <source>
        <dbReference type="EMBL" id="KAF2253480.1"/>
    </source>
</evidence>
<evidence type="ECO:0000313" key="2">
    <source>
        <dbReference type="Proteomes" id="UP000800094"/>
    </source>
</evidence>
<organism evidence="1 2">
    <name type="scientific">Trematosphaeria pertusa</name>
    <dbReference type="NCBI Taxonomy" id="390896"/>
    <lineage>
        <taxon>Eukaryota</taxon>
        <taxon>Fungi</taxon>
        <taxon>Dikarya</taxon>
        <taxon>Ascomycota</taxon>
        <taxon>Pezizomycotina</taxon>
        <taxon>Dothideomycetes</taxon>
        <taxon>Pleosporomycetidae</taxon>
        <taxon>Pleosporales</taxon>
        <taxon>Massarineae</taxon>
        <taxon>Trematosphaeriaceae</taxon>
        <taxon>Trematosphaeria</taxon>
    </lineage>
</organism>
<proteinExistence type="predicted"/>
<name>A0A6A6IV45_9PLEO</name>
<accession>A0A6A6IV45</accession>
<protein>
    <submittedName>
        <fullName evidence="1">Uncharacterized protein</fullName>
    </submittedName>
</protein>